<feature type="domain" description="TonB-dependent receptor plug" evidence="12">
    <location>
        <begin position="55"/>
        <end position="170"/>
    </location>
</feature>
<organism evidence="13 14">
    <name type="scientific">Parahaliea maris</name>
    <dbReference type="NCBI Taxonomy" id="2716870"/>
    <lineage>
        <taxon>Bacteria</taxon>
        <taxon>Pseudomonadati</taxon>
        <taxon>Pseudomonadota</taxon>
        <taxon>Gammaproteobacteria</taxon>
        <taxon>Cellvibrionales</taxon>
        <taxon>Halieaceae</taxon>
        <taxon>Parahaliea</taxon>
    </lineage>
</organism>
<evidence type="ECO:0000259" key="11">
    <source>
        <dbReference type="Pfam" id="PF00593"/>
    </source>
</evidence>
<dbReference type="Pfam" id="PF07715">
    <property type="entry name" value="Plug"/>
    <property type="match status" value="1"/>
</dbReference>
<accession>A0A5C9A6V6</accession>
<dbReference type="InterPro" id="IPR039426">
    <property type="entry name" value="TonB-dep_rcpt-like"/>
</dbReference>
<dbReference type="SUPFAM" id="SSF56935">
    <property type="entry name" value="Porins"/>
    <property type="match status" value="1"/>
</dbReference>
<keyword evidence="13" id="KW-0675">Receptor</keyword>
<keyword evidence="10" id="KW-0732">Signal</keyword>
<keyword evidence="2 8" id="KW-0813">Transport</keyword>
<evidence type="ECO:0000256" key="4">
    <source>
        <dbReference type="ARBA" id="ARBA00022692"/>
    </source>
</evidence>
<proteinExistence type="inferred from homology"/>
<keyword evidence="5 9" id="KW-0798">TonB box</keyword>
<dbReference type="PANTHER" id="PTHR47234">
    <property type="match status" value="1"/>
</dbReference>
<evidence type="ECO:0000259" key="12">
    <source>
        <dbReference type="Pfam" id="PF07715"/>
    </source>
</evidence>
<comment type="subcellular location">
    <subcellularLocation>
        <location evidence="1 8">Cell outer membrane</location>
        <topology evidence="1 8">Multi-pass membrane protein</topology>
    </subcellularLocation>
</comment>
<dbReference type="PROSITE" id="PS52016">
    <property type="entry name" value="TONB_DEPENDENT_REC_3"/>
    <property type="match status" value="1"/>
</dbReference>
<feature type="domain" description="TonB-dependent receptor-like beta-barrel" evidence="11">
    <location>
        <begin position="452"/>
        <end position="890"/>
    </location>
</feature>
<dbReference type="RefSeq" id="WP_148067670.1">
    <property type="nucleotide sequence ID" value="NZ_VRZA01000002.1"/>
</dbReference>
<gene>
    <name evidence="13" type="ORF">FV139_07530</name>
</gene>
<dbReference type="InterPro" id="IPR000531">
    <property type="entry name" value="Beta-barrel_TonB"/>
</dbReference>
<dbReference type="PANTHER" id="PTHR47234:SF3">
    <property type="entry name" value="SECRETIN_TONB SHORT N-TERMINAL DOMAIN-CONTAINING PROTEIN"/>
    <property type="match status" value="1"/>
</dbReference>
<evidence type="ECO:0000256" key="2">
    <source>
        <dbReference type="ARBA" id="ARBA00022448"/>
    </source>
</evidence>
<keyword evidence="4 8" id="KW-0812">Transmembrane</keyword>
<dbReference type="Proteomes" id="UP000321039">
    <property type="component" value="Unassembled WGS sequence"/>
</dbReference>
<feature type="signal peptide" evidence="10">
    <location>
        <begin position="1"/>
        <end position="29"/>
    </location>
</feature>
<dbReference type="Pfam" id="PF00593">
    <property type="entry name" value="TonB_dep_Rec_b-barrel"/>
    <property type="match status" value="1"/>
</dbReference>
<comment type="caution">
    <text evidence="13">The sequence shown here is derived from an EMBL/GenBank/DDBJ whole genome shotgun (WGS) entry which is preliminary data.</text>
</comment>
<protein>
    <submittedName>
        <fullName evidence="13">TonB-dependent receptor</fullName>
    </submittedName>
</protein>
<evidence type="ECO:0000256" key="9">
    <source>
        <dbReference type="RuleBase" id="RU003357"/>
    </source>
</evidence>
<dbReference type="InterPro" id="IPR036942">
    <property type="entry name" value="Beta-barrel_TonB_sf"/>
</dbReference>
<evidence type="ECO:0000256" key="1">
    <source>
        <dbReference type="ARBA" id="ARBA00004571"/>
    </source>
</evidence>
<dbReference type="Gene3D" id="2.170.130.10">
    <property type="entry name" value="TonB-dependent receptor, plug domain"/>
    <property type="match status" value="1"/>
</dbReference>
<dbReference type="EMBL" id="VRZA01000002">
    <property type="protein sequence ID" value="TXS95712.1"/>
    <property type="molecule type" value="Genomic_DNA"/>
</dbReference>
<dbReference type="InterPro" id="IPR012910">
    <property type="entry name" value="Plug_dom"/>
</dbReference>
<evidence type="ECO:0000256" key="3">
    <source>
        <dbReference type="ARBA" id="ARBA00022452"/>
    </source>
</evidence>
<dbReference type="InterPro" id="IPR037066">
    <property type="entry name" value="Plug_dom_sf"/>
</dbReference>
<feature type="chain" id="PRO_5022977942" evidence="10">
    <location>
        <begin position="30"/>
        <end position="946"/>
    </location>
</feature>
<evidence type="ECO:0000256" key="7">
    <source>
        <dbReference type="ARBA" id="ARBA00023237"/>
    </source>
</evidence>
<keyword evidence="3 8" id="KW-1134">Transmembrane beta strand</keyword>
<comment type="similarity">
    <text evidence="8 9">Belongs to the TonB-dependent receptor family.</text>
</comment>
<dbReference type="Gene3D" id="2.40.170.20">
    <property type="entry name" value="TonB-dependent receptor, beta-barrel domain"/>
    <property type="match status" value="1"/>
</dbReference>
<evidence type="ECO:0000256" key="8">
    <source>
        <dbReference type="PROSITE-ProRule" id="PRU01360"/>
    </source>
</evidence>
<sequence>MSKQFTFEKRPLAYVLGSCMAITAGQASAQGAGEENAGMVEEVIVTGSRLSRSGYDTPTPLTSLGSEELATQAPENIADLVNTLPSIAGSQTGTTNSGSLATGNAGISALNLRALGAGRTLVLMDGRRSTVSSSSGLVDTNTMPQGLIERVEVVTGGASAAYGSGAVGGVVNFILDTDYEGVKSYADYGQTTYGDNESKRVGFTAGTSFAGGRGHFLFDSQAADVDGIHETQRDWNRDGFQSMLNPALFRGEQGVPTFIVGKNIGLASHTLGGLVVSGPLMGTYFGEGGSVNQLNYGAVGGQWMQGGDWEYTNHQAGTQSLAAAEERQSFFSRVSYDLTDSLNVYAEGSYAAFEGYANYIRVPTLRNVIQRDNAFLPQEVAAAMDAQGLDSIQVSTANADAGLAGHNNERESMRFVLGYDGFFNFADLDWAYDGYYAKSRTIADQQYLPTIYHLERYANAIDAVVDPASGETVCRSTLSDPDNGCVPLNIMGINVSSPEAWAYAAGGPQREETYDLDVAAANFRVNGIEGWAGPISFAFGGEWREESISGDVEEQYQSGWRFGNYQEDKGSYDVLEGYVETLIPMGFGVDFNGGYRFADYSLSGDVEAWKLGFTWQPIEDITFRATRSRDIRAPNLGELFASGTGRGNTLDIGGVVVPYQQVLQGSTELDPEVAMGWSGGVVLQPRFLPGLGLSIDYYDIEVNGVISSVSAEQVASFCFERGIQAYCDDMVFGDPSDPTTLSTINIYYENLNSLKSRGLDVELSYSFEMADLVSDVPGFVSLRFMATNFLENVTDNGTTAIDYAGSNAPLTGTTPDWKYRATALYSLDQWTFNLTMRGVSDGVLSDAYIECSSNCPASVYPALTVNDNSVDGQVVFDAYIARSFNFGDSSNGEVFLTWSNIFDEDPPLASNPLLQGTDINAAYPQTNRDLYDYLGSRFRVGLRLEF</sequence>
<name>A0A5C9A6V6_9GAMM</name>
<keyword evidence="6 8" id="KW-0472">Membrane</keyword>
<evidence type="ECO:0000256" key="10">
    <source>
        <dbReference type="SAM" id="SignalP"/>
    </source>
</evidence>
<evidence type="ECO:0000313" key="13">
    <source>
        <dbReference type="EMBL" id="TXS95712.1"/>
    </source>
</evidence>
<keyword evidence="7 8" id="KW-0998">Cell outer membrane</keyword>
<dbReference type="GO" id="GO:0009279">
    <property type="term" value="C:cell outer membrane"/>
    <property type="evidence" value="ECO:0007669"/>
    <property type="project" value="UniProtKB-SubCell"/>
</dbReference>
<evidence type="ECO:0000313" key="14">
    <source>
        <dbReference type="Proteomes" id="UP000321039"/>
    </source>
</evidence>
<evidence type="ECO:0000256" key="5">
    <source>
        <dbReference type="ARBA" id="ARBA00023077"/>
    </source>
</evidence>
<keyword evidence="14" id="KW-1185">Reference proteome</keyword>
<reference evidence="13 14" key="1">
    <citation type="submission" date="2019-08" db="EMBL/GenBank/DDBJ databases">
        <title>Parahaliea maris sp. nov., isolated from the surface seawater.</title>
        <authorList>
            <person name="Liu Y."/>
        </authorList>
    </citation>
    <scope>NUCLEOTIDE SEQUENCE [LARGE SCALE GENOMIC DNA]</scope>
    <source>
        <strain evidence="13 14">HSLHS9</strain>
    </source>
</reference>
<dbReference type="AlphaFoldDB" id="A0A5C9A6V6"/>
<evidence type="ECO:0000256" key="6">
    <source>
        <dbReference type="ARBA" id="ARBA00023136"/>
    </source>
</evidence>